<proteinExistence type="predicted"/>
<dbReference type="AlphaFoldDB" id="A0A830GEM4"/>
<protein>
    <submittedName>
        <fullName evidence="1">Uncharacterized protein</fullName>
    </submittedName>
</protein>
<keyword evidence="2" id="KW-1185">Reference proteome</keyword>
<organism evidence="1 2">
    <name type="scientific">Halarchaeum nitratireducens</name>
    <dbReference type="NCBI Taxonomy" id="489913"/>
    <lineage>
        <taxon>Archaea</taxon>
        <taxon>Methanobacteriati</taxon>
        <taxon>Methanobacteriota</taxon>
        <taxon>Stenosarchaea group</taxon>
        <taxon>Halobacteria</taxon>
        <taxon>Halobacteriales</taxon>
        <taxon>Halobacteriaceae</taxon>
    </lineage>
</organism>
<dbReference type="RefSeq" id="WP_188880034.1">
    <property type="nucleotide sequence ID" value="NZ_BMOQ01000011.1"/>
</dbReference>
<reference evidence="1 2" key="1">
    <citation type="journal article" date="2019" name="Int. J. Syst. Evol. Microbiol.">
        <title>The Global Catalogue of Microorganisms (GCM) 10K type strain sequencing project: providing services to taxonomists for standard genome sequencing and annotation.</title>
        <authorList>
            <consortium name="The Broad Institute Genomics Platform"/>
            <consortium name="The Broad Institute Genome Sequencing Center for Infectious Disease"/>
            <person name="Wu L."/>
            <person name="Ma J."/>
        </authorList>
    </citation>
    <scope>NUCLEOTIDE SEQUENCE [LARGE SCALE GENOMIC DNA]</scope>
    <source>
        <strain evidence="1 2">JCM 16331</strain>
    </source>
</reference>
<evidence type="ECO:0000313" key="2">
    <source>
        <dbReference type="Proteomes" id="UP000608850"/>
    </source>
</evidence>
<accession>A0A830GEM4</accession>
<dbReference type="OrthoDB" id="349993at2157"/>
<dbReference type="EMBL" id="BMOQ01000011">
    <property type="protein sequence ID" value="GGN26040.1"/>
    <property type="molecule type" value="Genomic_DNA"/>
</dbReference>
<name>A0A830GEM4_9EURY</name>
<dbReference type="Proteomes" id="UP000608850">
    <property type="component" value="Unassembled WGS sequence"/>
</dbReference>
<evidence type="ECO:0000313" key="1">
    <source>
        <dbReference type="EMBL" id="GGN26040.1"/>
    </source>
</evidence>
<comment type="caution">
    <text evidence="1">The sequence shown here is derived from an EMBL/GenBank/DDBJ whole genome shotgun (WGS) entry which is preliminary data.</text>
</comment>
<gene>
    <name evidence="1" type="ORF">GCM10009021_30260</name>
</gene>
<sequence length="175" mass="19677">MDEPVDVESVWPHTEMVLFLTGSDTCFGEPIGDVMAEVLDCEHLNGDGRHVDNDLSADTQRLPETNIERDKEIIPNSLILVHCDLIIGTKMEDYLNGTTIPKASRVVAIIDDSDHPNPGLKLNQIQRPIERASSKQDIMDEAKDYFRTICPECSGRAARTWVLSWCQGAYHRVEN</sequence>